<dbReference type="Pfam" id="PF00419">
    <property type="entry name" value="Fimbrial"/>
    <property type="match status" value="1"/>
</dbReference>
<accession>A0AAP2NXX5</accession>
<evidence type="ECO:0000313" key="6">
    <source>
        <dbReference type="EMBL" id="MBX6982831.1"/>
    </source>
</evidence>
<name>A0AAP2NXX5_PRORE</name>
<dbReference type="PANTHER" id="PTHR33420:SF3">
    <property type="entry name" value="FIMBRIAL SUBUNIT ELFA"/>
    <property type="match status" value="1"/>
</dbReference>
<evidence type="ECO:0000259" key="5">
    <source>
        <dbReference type="Pfam" id="PF00419"/>
    </source>
</evidence>
<evidence type="ECO:0000256" key="3">
    <source>
        <dbReference type="ARBA" id="ARBA00022729"/>
    </source>
</evidence>
<feature type="domain" description="Fimbrial-type adhesion" evidence="5">
    <location>
        <begin position="50"/>
        <end position="199"/>
    </location>
</feature>
<dbReference type="InterPro" id="IPR036937">
    <property type="entry name" value="Adhesion_dom_fimbrial_sf"/>
</dbReference>
<dbReference type="InterPro" id="IPR000259">
    <property type="entry name" value="Adhesion_dom_fimbrial"/>
</dbReference>
<evidence type="ECO:0000256" key="1">
    <source>
        <dbReference type="ARBA" id="ARBA00004561"/>
    </source>
</evidence>
<dbReference type="GO" id="GO:0043709">
    <property type="term" value="P:cell adhesion involved in single-species biofilm formation"/>
    <property type="evidence" value="ECO:0007669"/>
    <property type="project" value="TreeGrafter"/>
</dbReference>
<dbReference type="Gene3D" id="2.60.40.1090">
    <property type="entry name" value="Fimbrial-type adhesion domain"/>
    <property type="match status" value="1"/>
</dbReference>
<comment type="subcellular location">
    <subcellularLocation>
        <location evidence="1">Fimbrium</location>
    </subcellularLocation>
</comment>
<proteinExistence type="inferred from homology"/>
<evidence type="ECO:0000256" key="2">
    <source>
        <dbReference type="ARBA" id="ARBA00006671"/>
    </source>
</evidence>
<dbReference type="EMBL" id="SHDO01000035">
    <property type="protein sequence ID" value="MBX6982831.1"/>
    <property type="molecule type" value="Genomic_DNA"/>
</dbReference>
<comment type="similarity">
    <text evidence="2">Belongs to the fimbrial protein family.</text>
</comment>
<keyword evidence="3" id="KW-0732">Signal</keyword>
<protein>
    <submittedName>
        <fullName evidence="6">Type 1 fimbrial protein</fullName>
    </submittedName>
</protein>
<dbReference type="InterPro" id="IPR008966">
    <property type="entry name" value="Adhesion_dom_sf"/>
</dbReference>
<evidence type="ECO:0000313" key="7">
    <source>
        <dbReference type="Proteomes" id="UP000824410"/>
    </source>
</evidence>
<dbReference type="Proteomes" id="UP000824410">
    <property type="component" value="Unassembled WGS sequence"/>
</dbReference>
<dbReference type="InterPro" id="IPR050263">
    <property type="entry name" value="Bact_Fimbrial_Adh_Pro"/>
</dbReference>
<dbReference type="PANTHER" id="PTHR33420">
    <property type="entry name" value="FIMBRIAL SUBUNIT ELFA-RELATED"/>
    <property type="match status" value="1"/>
</dbReference>
<reference evidence="6" key="1">
    <citation type="submission" date="2019-02" db="EMBL/GenBank/DDBJ databases">
        <title>Genomic characterization of isolates from hospital effluents in KZN, South Africa.</title>
        <authorList>
            <person name="Ntshobeni N."/>
            <person name="Allam M."/>
            <person name="Ismail A."/>
            <person name="Amoako D."/>
            <person name="Essack S."/>
            <person name="Chenia H."/>
        </authorList>
    </citation>
    <scope>NUCLEOTIDE SEQUENCE</scope>
    <source>
        <strain evidence="6">AFE97_S1</strain>
    </source>
</reference>
<gene>
    <name evidence="6" type="ORF">EX242_21565</name>
</gene>
<keyword evidence="4" id="KW-0281">Fimbrium</keyword>
<comment type="caution">
    <text evidence="6">The sequence shown here is derived from an EMBL/GenBank/DDBJ whole genome shotgun (WGS) entry which is preliminary data.</text>
</comment>
<dbReference type="GO" id="GO:0009289">
    <property type="term" value="C:pilus"/>
    <property type="evidence" value="ECO:0007669"/>
    <property type="project" value="UniProtKB-SubCell"/>
</dbReference>
<dbReference type="AlphaFoldDB" id="A0AAP2NXX5"/>
<sequence>MHIKENKVLTYLFDIRKFVPVLLIYFCGCFTVFAEKDIGVRHEGTTQMIGSVIATPCSIMMKDRFQTVNFSSLALNLLSTKVSREERNQLFEIELSNCGSLFSSLDSKTWVIRFDGHRANQMNAFVLQGPSEGLGVSVLDSTMQALIPGESYSLFGSVLRQGKAGQSLVLRYFLQLELTGKPLQAGRYQGLIRFFIDYQ</sequence>
<dbReference type="SUPFAM" id="SSF49401">
    <property type="entry name" value="Bacterial adhesins"/>
    <property type="match status" value="1"/>
</dbReference>
<organism evidence="6 7">
    <name type="scientific">Providencia rettgeri</name>
    <dbReference type="NCBI Taxonomy" id="587"/>
    <lineage>
        <taxon>Bacteria</taxon>
        <taxon>Pseudomonadati</taxon>
        <taxon>Pseudomonadota</taxon>
        <taxon>Gammaproteobacteria</taxon>
        <taxon>Enterobacterales</taxon>
        <taxon>Morganellaceae</taxon>
        <taxon>Providencia</taxon>
    </lineage>
</organism>
<evidence type="ECO:0000256" key="4">
    <source>
        <dbReference type="ARBA" id="ARBA00023263"/>
    </source>
</evidence>